<evidence type="ECO:0000313" key="4">
    <source>
        <dbReference type="Proteomes" id="UP000196027"/>
    </source>
</evidence>
<feature type="transmembrane region" description="Helical" evidence="2">
    <location>
        <begin position="120"/>
        <end position="138"/>
    </location>
</feature>
<name>A0A1Y0I7K8_9GAMM</name>
<feature type="region of interest" description="Disordered" evidence="1">
    <location>
        <begin position="69"/>
        <end position="95"/>
    </location>
</feature>
<sequence length="139" mass="15209">MDQPTITVEIQGVTYHLCATDPTSLATLSHSDRQHLSLLLQALEAQARKQQSREAEVHAPVAENAAFVQDQAAGEHSAAPVSLGKTESNPDLKSRAEAERLAEQLMMQGRSQRSEPSKVGVYKWFVIALVVIFLLATVF</sequence>
<organism evidence="3 4">
    <name type="scientific">Oleiphilus messinensis</name>
    <dbReference type="NCBI Taxonomy" id="141451"/>
    <lineage>
        <taxon>Bacteria</taxon>
        <taxon>Pseudomonadati</taxon>
        <taxon>Pseudomonadota</taxon>
        <taxon>Gammaproteobacteria</taxon>
        <taxon>Oceanospirillales</taxon>
        <taxon>Oleiphilaceae</taxon>
        <taxon>Oleiphilus</taxon>
    </lineage>
</organism>
<dbReference type="RefSeq" id="WP_087460499.1">
    <property type="nucleotide sequence ID" value="NZ_CP021425.1"/>
</dbReference>
<keyword evidence="2" id="KW-1133">Transmembrane helix</keyword>
<reference evidence="3 4" key="1">
    <citation type="submission" date="2017-05" db="EMBL/GenBank/DDBJ databases">
        <title>Genomic insights into alkan degradation activity of Oleiphilus messinensis.</title>
        <authorList>
            <person name="Kozyavkin S.A."/>
            <person name="Slesarev A.I."/>
            <person name="Golyshin P.N."/>
            <person name="Korzhenkov A."/>
            <person name="Golyshina O.N."/>
            <person name="Toshchakov S.V."/>
        </authorList>
    </citation>
    <scope>NUCLEOTIDE SEQUENCE [LARGE SCALE GENOMIC DNA]</scope>
    <source>
        <strain evidence="3 4">ME102</strain>
    </source>
</reference>
<dbReference type="EMBL" id="CP021425">
    <property type="protein sequence ID" value="ARU55383.1"/>
    <property type="molecule type" value="Genomic_DNA"/>
</dbReference>
<keyword evidence="2" id="KW-0472">Membrane</keyword>
<gene>
    <name evidence="3" type="ORF">OLMES_1304</name>
</gene>
<proteinExistence type="predicted"/>
<dbReference type="Proteomes" id="UP000196027">
    <property type="component" value="Chromosome"/>
</dbReference>
<protein>
    <submittedName>
        <fullName evidence="3">Uncharacterized protein</fullName>
    </submittedName>
</protein>
<evidence type="ECO:0000313" key="3">
    <source>
        <dbReference type="EMBL" id="ARU55383.1"/>
    </source>
</evidence>
<keyword evidence="4" id="KW-1185">Reference proteome</keyword>
<evidence type="ECO:0000256" key="2">
    <source>
        <dbReference type="SAM" id="Phobius"/>
    </source>
</evidence>
<dbReference type="KEGG" id="ome:OLMES_1304"/>
<dbReference type="AlphaFoldDB" id="A0A1Y0I7K8"/>
<accession>A0A1Y0I7K8</accession>
<keyword evidence="2" id="KW-0812">Transmembrane</keyword>
<evidence type="ECO:0000256" key="1">
    <source>
        <dbReference type="SAM" id="MobiDB-lite"/>
    </source>
</evidence>